<comment type="caution">
    <text evidence="1">The sequence shown here is derived from an EMBL/GenBank/DDBJ whole genome shotgun (WGS) entry which is preliminary data.</text>
</comment>
<accession>A0A2T7PEJ5</accession>
<dbReference type="Proteomes" id="UP000245119">
    <property type="component" value="Linkage Group LG4"/>
</dbReference>
<organism evidence="1 2">
    <name type="scientific">Pomacea canaliculata</name>
    <name type="common">Golden apple snail</name>
    <dbReference type="NCBI Taxonomy" id="400727"/>
    <lineage>
        <taxon>Eukaryota</taxon>
        <taxon>Metazoa</taxon>
        <taxon>Spiralia</taxon>
        <taxon>Lophotrochozoa</taxon>
        <taxon>Mollusca</taxon>
        <taxon>Gastropoda</taxon>
        <taxon>Caenogastropoda</taxon>
        <taxon>Architaenioglossa</taxon>
        <taxon>Ampullarioidea</taxon>
        <taxon>Ampullariidae</taxon>
        <taxon>Pomacea</taxon>
    </lineage>
</organism>
<proteinExistence type="predicted"/>
<sequence>MTISHRSQCEVRGALLREWEREESEWLKAKAMRTRFLTVRQSADTHRCEGGWSVDEVRWCRSVITCLVQQVSRCRCSRRTPPLGQQALA</sequence>
<evidence type="ECO:0000313" key="2">
    <source>
        <dbReference type="Proteomes" id="UP000245119"/>
    </source>
</evidence>
<protein>
    <submittedName>
        <fullName evidence="1">Uncharacterized protein</fullName>
    </submittedName>
</protein>
<reference evidence="1 2" key="1">
    <citation type="submission" date="2018-04" db="EMBL/GenBank/DDBJ databases">
        <title>The genome of golden apple snail Pomacea canaliculata provides insight into stress tolerance and invasive adaptation.</title>
        <authorList>
            <person name="Liu C."/>
            <person name="Liu B."/>
            <person name="Ren Y."/>
            <person name="Zhang Y."/>
            <person name="Wang H."/>
            <person name="Li S."/>
            <person name="Jiang F."/>
            <person name="Yin L."/>
            <person name="Zhang G."/>
            <person name="Qian W."/>
            <person name="Fan W."/>
        </authorList>
    </citation>
    <scope>NUCLEOTIDE SEQUENCE [LARGE SCALE GENOMIC DNA]</scope>
    <source>
        <strain evidence="1">SZHN2017</strain>
        <tissue evidence="1">Muscle</tissue>
    </source>
</reference>
<dbReference type="EMBL" id="PZQS01000004">
    <property type="protein sequence ID" value="PVD31836.1"/>
    <property type="molecule type" value="Genomic_DNA"/>
</dbReference>
<dbReference type="AlphaFoldDB" id="A0A2T7PEJ5"/>
<name>A0A2T7PEJ5_POMCA</name>
<gene>
    <name evidence="1" type="ORF">C0Q70_07254</name>
</gene>
<keyword evidence="2" id="KW-1185">Reference proteome</keyword>
<evidence type="ECO:0000313" key="1">
    <source>
        <dbReference type="EMBL" id="PVD31836.1"/>
    </source>
</evidence>